<protein>
    <submittedName>
        <fullName evidence="3">Uncharacterized protein</fullName>
    </submittedName>
</protein>
<dbReference type="EMBL" id="BAAAHE010000020">
    <property type="protein sequence ID" value="GAA0621782.1"/>
    <property type="molecule type" value="Genomic_DNA"/>
</dbReference>
<evidence type="ECO:0000256" key="2">
    <source>
        <dbReference type="SAM" id="Phobius"/>
    </source>
</evidence>
<evidence type="ECO:0000313" key="4">
    <source>
        <dbReference type="Proteomes" id="UP001500957"/>
    </source>
</evidence>
<name>A0ABN1GWG2_9ACTN</name>
<feature type="transmembrane region" description="Helical" evidence="2">
    <location>
        <begin position="40"/>
        <end position="60"/>
    </location>
</feature>
<evidence type="ECO:0000313" key="3">
    <source>
        <dbReference type="EMBL" id="GAA0621782.1"/>
    </source>
</evidence>
<feature type="transmembrane region" description="Helical" evidence="2">
    <location>
        <begin position="12"/>
        <end position="34"/>
    </location>
</feature>
<keyword evidence="4" id="KW-1185">Reference proteome</keyword>
<organism evidence="3 4">
    <name type="scientific">Sporichthya brevicatena</name>
    <dbReference type="NCBI Taxonomy" id="171442"/>
    <lineage>
        <taxon>Bacteria</taxon>
        <taxon>Bacillati</taxon>
        <taxon>Actinomycetota</taxon>
        <taxon>Actinomycetes</taxon>
        <taxon>Sporichthyales</taxon>
        <taxon>Sporichthyaceae</taxon>
        <taxon>Sporichthya</taxon>
    </lineage>
</organism>
<dbReference type="SUPFAM" id="SSF46589">
    <property type="entry name" value="tRNA-binding arm"/>
    <property type="match status" value="1"/>
</dbReference>
<keyword evidence="2" id="KW-0812">Transmembrane</keyword>
<dbReference type="Proteomes" id="UP001500957">
    <property type="component" value="Unassembled WGS sequence"/>
</dbReference>
<accession>A0ABN1GWG2</accession>
<feature type="coiled-coil region" evidence="1">
    <location>
        <begin position="88"/>
        <end position="150"/>
    </location>
</feature>
<reference evidence="3 4" key="1">
    <citation type="journal article" date="2019" name="Int. J. Syst. Evol. Microbiol.">
        <title>The Global Catalogue of Microorganisms (GCM) 10K type strain sequencing project: providing services to taxonomists for standard genome sequencing and annotation.</title>
        <authorList>
            <consortium name="The Broad Institute Genomics Platform"/>
            <consortium name="The Broad Institute Genome Sequencing Center for Infectious Disease"/>
            <person name="Wu L."/>
            <person name="Ma J."/>
        </authorList>
    </citation>
    <scope>NUCLEOTIDE SEQUENCE [LARGE SCALE GENOMIC DNA]</scope>
    <source>
        <strain evidence="3 4">JCM 10671</strain>
    </source>
</reference>
<keyword evidence="1" id="KW-0175">Coiled coil</keyword>
<keyword evidence="2" id="KW-0472">Membrane</keyword>
<comment type="caution">
    <text evidence="3">The sequence shown here is derived from an EMBL/GenBank/DDBJ whole genome shotgun (WGS) entry which is preliminary data.</text>
</comment>
<keyword evidence="2" id="KW-1133">Transmembrane helix</keyword>
<gene>
    <name evidence="3" type="ORF">GCM10009547_25680</name>
</gene>
<sequence>MTRGRHRQQLPTVKTVSGVSVGTVATAGVVLAVVSGDTQVLRLAVVASWLIALGLVADSVRRSRRYSRELALQESMRRRDESLFTQQLSVLSESIKSLQTQVETMNAESAELRAEVAQLRVEKAEADEIVRQARAERAKAQLAEREAADQRLLTAAAFEAAAAVLQSFGNGETEDSGDWIDAWVASLRTSGELDLTMHDDTIEIDLDSDEVAVDEVDNLPIVKIA</sequence>
<proteinExistence type="predicted"/>
<dbReference type="InterPro" id="IPR010978">
    <property type="entry name" value="tRNA-bd_arm"/>
</dbReference>
<evidence type="ECO:0000256" key="1">
    <source>
        <dbReference type="SAM" id="Coils"/>
    </source>
</evidence>